<sequence>MFSSLTTKLALKKVGLPSNSLDFNFGDGNDPKPGSSRGKRGDSSEYDEGNTNGGWPAWMSMKSIPVTVQPWFTPPPPPVPVAVVCPKVGDVAPLDRDRKLIFGGGRPVLLVFLRCVGCAFAQKTFLALRAISVKHQIACVAVSHSSQAATQKWLDLMGGAWNVEVVIDEDRAIYAAWGLGLCSVWHMFNPSSQVQGWKETGWLGEKVAGAMKRPSATSRRDDMTSTEAKGKLGRINTASNGRGLTQGPASARGTQDEDETTMMGNKWQTAGAFAVDGRGTVVWGGKALKVDDVLDLDMGIKILKGS</sequence>
<evidence type="ECO:0000256" key="1">
    <source>
        <dbReference type="SAM" id="MobiDB-lite"/>
    </source>
</evidence>
<dbReference type="SUPFAM" id="SSF52833">
    <property type="entry name" value="Thioredoxin-like"/>
    <property type="match status" value="1"/>
</dbReference>
<dbReference type="Proteomes" id="UP000044602">
    <property type="component" value="Unassembled WGS sequence"/>
</dbReference>
<protein>
    <recommendedName>
        <fullName evidence="4">Alkyl hydroperoxide reductase subunit C/ Thiol specific antioxidant domain-containing protein</fullName>
    </recommendedName>
</protein>
<accession>A0A0G4L1I8</accession>
<dbReference type="PANTHER" id="PTHR42336:SF1">
    <property type="entry name" value="ALKYL HYDROPEROXIDE REDUCTASE SUBUNIT C_ THIOL SPECIFIC ANTIOXIDANT DOMAIN-CONTAINING PROTEIN"/>
    <property type="match status" value="1"/>
</dbReference>
<dbReference type="PANTHER" id="PTHR42336">
    <property type="entry name" value="THIOREDOXIN DOMAIN-CONTAINING PROTEIN-RELATED"/>
    <property type="match status" value="1"/>
</dbReference>
<dbReference type="AlphaFoldDB" id="A0A0G4L1I8"/>
<dbReference type="Gene3D" id="3.40.30.10">
    <property type="entry name" value="Glutaredoxin"/>
    <property type="match status" value="1"/>
</dbReference>
<dbReference type="InterPro" id="IPR036249">
    <property type="entry name" value="Thioredoxin-like_sf"/>
</dbReference>
<reference evidence="2 3" key="1">
    <citation type="submission" date="2015-05" db="EMBL/GenBank/DDBJ databases">
        <authorList>
            <person name="Wang D.B."/>
            <person name="Wang M."/>
        </authorList>
    </citation>
    <scope>NUCLEOTIDE SEQUENCE [LARGE SCALE GENOMIC DNA]</scope>
    <source>
        <strain evidence="2">VL1</strain>
    </source>
</reference>
<dbReference type="InterPro" id="IPR032801">
    <property type="entry name" value="PXL2A/B/C"/>
</dbReference>
<name>A0A0G4L1I8_VERLO</name>
<feature type="region of interest" description="Disordered" evidence="1">
    <location>
        <begin position="234"/>
        <end position="260"/>
    </location>
</feature>
<evidence type="ECO:0000313" key="2">
    <source>
        <dbReference type="EMBL" id="CRK15913.1"/>
    </source>
</evidence>
<evidence type="ECO:0000313" key="3">
    <source>
        <dbReference type="Proteomes" id="UP000044602"/>
    </source>
</evidence>
<feature type="region of interest" description="Disordered" evidence="1">
    <location>
        <begin position="17"/>
        <end position="52"/>
    </location>
</feature>
<keyword evidence="3" id="KW-1185">Reference proteome</keyword>
<proteinExistence type="predicted"/>
<organism evidence="2 3">
    <name type="scientific">Verticillium longisporum</name>
    <name type="common">Verticillium dahliae var. longisporum</name>
    <dbReference type="NCBI Taxonomy" id="100787"/>
    <lineage>
        <taxon>Eukaryota</taxon>
        <taxon>Fungi</taxon>
        <taxon>Dikarya</taxon>
        <taxon>Ascomycota</taxon>
        <taxon>Pezizomycotina</taxon>
        <taxon>Sordariomycetes</taxon>
        <taxon>Hypocreomycetidae</taxon>
        <taxon>Glomerellales</taxon>
        <taxon>Plectosphaerellaceae</taxon>
        <taxon>Verticillium</taxon>
    </lineage>
</organism>
<dbReference type="Pfam" id="PF13911">
    <property type="entry name" value="AhpC-TSA_2"/>
    <property type="match status" value="1"/>
</dbReference>
<gene>
    <name evidence="2" type="ORF">BN1708_011598</name>
</gene>
<evidence type="ECO:0008006" key="4">
    <source>
        <dbReference type="Google" id="ProtNLM"/>
    </source>
</evidence>
<dbReference type="EMBL" id="CVQH01007002">
    <property type="protein sequence ID" value="CRK15913.1"/>
    <property type="molecule type" value="Genomic_DNA"/>
</dbReference>